<keyword evidence="1" id="KW-0663">Pyridoxal phosphate</keyword>
<dbReference type="AlphaFoldDB" id="A0A7C1NPG8"/>
<dbReference type="PANTHER" id="PTHR30244:SF34">
    <property type="entry name" value="DTDP-4-AMINO-4,6-DIDEOXYGALACTOSE TRANSAMINASE"/>
    <property type="match status" value="1"/>
</dbReference>
<dbReference type="GO" id="GO:0030170">
    <property type="term" value="F:pyridoxal phosphate binding"/>
    <property type="evidence" value="ECO:0007669"/>
    <property type="project" value="TreeGrafter"/>
</dbReference>
<organism evidence="2">
    <name type="scientific">candidate division CPR3 bacterium</name>
    <dbReference type="NCBI Taxonomy" id="2268181"/>
    <lineage>
        <taxon>Bacteria</taxon>
        <taxon>Bacteria division CPR3</taxon>
    </lineage>
</organism>
<dbReference type="Gene3D" id="3.40.640.10">
    <property type="entry name" value="Type I PLP-dependent aspartate aminotransferase-like (Major domain)"/>
    <property type="match status" value="1"/>
</dbReference>
<dbReference type="InterPro" id="IPR015421">
    <property type="entry name" value="PyrdxlP-dep_Trfase_major"/>
</dbReference>
<dbReference type="Pfam" id="PF01041">
    <property type="entry name" value="DegT_DnrJ_EryC1"/>
    <property type="match status" value="1"/>
</dbReference>
<proteinExistence type="inferred from homology"/>
<dbReference type="PANTHER" id="PTHR30244">
    <property type="entry name" value="TRANSAMINASE"/>
    <property type="match status" value="1"/>
</dbReference>
<dbReference type="InterPro" id="IPR015424">
    <property type="entry name" value="PyrdxlP-dep_Trfase"/>
</dbReference>
<comment type="similarity">
    <text evidence="1">Belongs to the DegT/DnrJ/EryC1 family.</text>
</comment>
<dbReference type="Gene3D" id="3.90.1150.10">
    <property type="entry name" value="Aspartate Aminotransferase, domain 1"/>
    <property type="match status" value="1"/>
</dbReference>
<name>A0A7C1NPG8_UNCC3</name>
<dbReference type="InterPro" id="IPR015422">
    <property type="entry name" value="PyrdxlP-dep_Trfase_small"/>
</dbReference>
<dbReference type="InterPro" id="IPR000653">
    <property type="entry name" value="DegT/StrS_aminotransferase"/>
</dbReference>
<evidence type="ECO:0000313" key="2">
    <source>
        <dbReference type="EMBL" id="HEB13449.1"/>
    </source>
</evidence>
<gene>
    <name evidence="2" type="ORF">ENI13_00540</name>
</gene>
<comment type="caution">
    <text evidence="2">The sequence shown here is derived from an EMBL/GenBank/DDBJ whole genome shotgun (WGS) entry which is preliminary data.</text>
</comment>
<evidence type="ECO:0008006" key="3">
    <source>
        <dbReference type="Google" id="ProtNLM"/>
    </source>
</evidence>
<dbReference type="EMBL" id="DRHL01000025">
    <property type="protein sequence ID" value="HEB13449.1"/>
    <property type="molecule type" value="Genomic_DNA"/>
</dbReference>
<dbReference type="GO" id="GO:0008483">
    <property type="term" value="F:transaminase activity"/>
    <property type="evidence" value="ECO:0007669"/>
    <property type="project" value="TreeGrafter"/>
</dbReference>
<dbReference type="CDD" id="cd00616">
    <property type="entry name" value="AHBA_syn"/>
    <property type="match status" value="1"/>
</dbReference>
<reference evidence="2" key="1">
    <citation type="journal article" date="2020" name="mSystems">
        <title>Genome- and Community-Level Interaction Insights into Carbon Utilization and Element Cycling Functions of Hydrothermarchaeota in Hydrothermal Sediment.</title>
        <authorList>
            <person name="Zhou Z."/>
            <person name="Liu Y."/>
            <person name="Xu W."/>
            <person name="Pan J."/>
            <person name="Luo Z.H."/>
            <person name="Li M."/>
        </authorList>
    </citation>
    <scope>NUCLEOTIDE SEQUENCE [LARGE SCALE GENOMIC DNA]</scope>
    <source>
        <strain evidence="2">HyVt-369</strain>
    </source>
</reference>
<protein>
    <recommendedName>
        <fullName evidence="3">DegT/DnrJ/EryC1/StrS family aminotransferase</fullName>
    </recommendedName>
</protein>
<dbReference type="GO" id="GO:0000271">
    <property type="term" value="P:polysaccharide biosynthetic process"/>
    <property type="evidence" value="ECO:0007669"/>
    <property type="project" value="TreeGrafter"/>
</dbReference>
<dbReference type="PIRSF" id="PIRSF000390">
    <property type="entry name" value="PLP_StrS"/>
    <property type="match status" value="1"/>
</dbReference>
<accession>A0A7C1NPG8</accession>
<dbReference type="Proteomes" id="UP000885695">
    <property type="component" value="Unassembled WGS sequence"/>
</dbReference>
<evidence type="ECO:0000256" key="1">
    <source>
        <dbReference type="RuleBase" id="RU004508"/>
    </source>
</evidence>
<dbReference type="SUPFAM" id="SSF53383">
    <property type="entry name" value="PLP-dependent transferases"/>
    <property type="match status" value="1"/>
</dbReference>
<sequence>MRKIQYGGMIFEKEEKAAVERVLKRNWWTLAEEGKAFEKELAEYMGVKHAIFVNSGSSALFLIFQMLSRQPEQALKLRNEIIVPATCFPTAISAILAAGFTPVVVDVSPFDFLIDSVIVNEAITPNTFGILAVHTAGNVCNLNDLQILCNENDLTLIEDNCDGLGGEYGGKRVGSFGISAVSFHAAHIISTGQGGAVFTDSDEEAEVIKSLRDWGRMPNFDDSKDGIPPLPKDYMQRYIYTEKGFNLSPIELQAAMGREQLKKIDRFVEARRFNFEYLRDRLKDRYTIAQPQPMANPCWFTIPMLTPGRKTIFEKLQEAHIEFRNILAGNIALHPAYKGISDKIFPVADMITKEGFWLSVHPSLTKDDLDYMIKVLT</sequence>